<feature type="binding site" evidence="1">
    <location>
        <position position="126"/>
    </location>
    <ligand>
        <name>Mn(2+)</name>
        <dbReference type="ChEBI" id="CHEBI:29035"/>
        <label>2</label>
    </ligand>
</feature>
<feature type="binding site" evidence="1">
    <location>
        <position position="90"/>
    </location>
    <ligand>
        <name>Mn(2+)</name>
        <dbReference type="ChEBI" id="CHEBI:29035"/>
        <label>2</label>
    </ligand>
</feature>
<evidence type="ECO:0000259" key="2">
    <source>
        <dbReference type="Pfam" id="PF07687"/>
    </source>
</evidence>
<evidence type="ECO:0000313" key="4">
    <source>
        <dbReference type="Proteomes" id="UP000529783"/>
    </source>
</evidence>
<protein>
    <submittedName>
        <fullName evidence="3">Hippurate hydrolase</fullName>
        <ecNumber evidence="3">3.5.1.32</ecNumber>
    </submittedName>
</protein>
<name>A0A7Y9EQ84_9ACTN</name>
<dbReference type="RefSeq" id="WP_179848240.1">
    <property type="nucleotide sequence ID" value="NZ_JACCBA010000001.1"/>
</dbReference>
<dbReference type="InterPro" id="IPR011650">
    <property type="entry name" value="Peptidase_M20_dimer"/>
</dbReference>
<dbReference type="GO" id="GO:0047980">
    <property type="term" value="F:hippurate hydrolase activity"/>
    <property type="evidence" value="ECO:0007669"/>
    <property type="project" value="UniProtKB-EC"/>
</dbReference>
<dbReference type="Gene3D" id="3.30.70.360">
    <property type="match status" value="1"/>
</dbReference>
<dbReference type="PANTHER" id="PTHR11014">
    <property type="entry name" value="PEPTIDASE M20 FAMILY MEMBER"/>
    <property type="match status" value="1"/>
</dbReference>
<dbReference type="Pfam" id="PF01546">
    <property type="entry name" value="Peptidase_M20"/>
    <property type="match status" value="1"/>
</dbReference>
<dbReference type="InterPro" id="IPR002933">
    <property type="entry name" value="Peptidase_M20"/>
</dbReference>
<keyword evidence="1" id="KW-0464">Manganese</keyword>
<dbReference type="Proteomes" id="UP000529783">
    <property type="component" value="Unassembled WGS sequence"/>
</dbReference>
<dbReference type="SUPFAM" id="SSF55031">
    <property type="entry name" value="Bacterial exopeptidase dimerisation domain"/>
    <property type="match status" value="1"/>
</dbReference>
<dbReference type="CDD" id="cd03886">
    <property type="entry name" value="M20_Acy1"/>
    <property type="match status" value="1"/>
</dbReference>
<proteinExistence type="predicted"/>
<dbReference type="EMBL" id="JACCBA010000001">
    <property type="protein sequence ID" value="NYD51960.1"/>
    <property type="molecule type" value="Genomic_DNA"/>
</dbReference>
<dbReference type="PANTHER" id="PTHR11014:SF63">
    <property type="entry name" value="METALLOPEPTIDASE, PUTATIVE (AFU_ORTHOLOGUE AFUA_6G09600)-RELATED"/>
    <property type="match status" value="1"/>
</dbReference>
<feature type="domain" description="Peptidase M20 dimerisation" evidence="2">
    <location>
        <begin position="178"/>
        <end position="266"/>
    </location>
</feature>
<dbReference type="EC" id="3.5.1.32" evidence="3"/>
<organism evidence="3 4">
    <name type="scientific">Actinomadura luteofluorescens</name>
    <dbReference type="NCBI Taxonomy" id="46163"/>
    <lineage>
        <taxon>Bacteria</taxon>
        <taxon>Bacillati</taxon>
        <taxon>Actinomycetota</taxon>
        <taxon>Actinomycetes</taxon>
        <taxon>Streptosporangiales</taxon>
        <taxon>Thermomonosporaceae</taxon>
        <taxon>Actinomadura</taxon>
    </lineage>
</organism>
<evidence type="ECO:0000313" key="3">
    <source>
        <dbReference type="EMBL" id="NYD51960.1"/>
    </source>
</evidence>
<comment type="cofactor">
    <cofactor evidence="1">
        <name>Mn(2+)</name>
        <dbReference type="ChEBI" id="CHEBI:29035"/>
    </cofactor>
    <text evidence="1">The Mn(2+) ion enhances activity.</text>
</comment>
<keyword evidence="4" id="KW-1185">Reference proteome</keyword>
<dbReference type="AlphaFoldDB" id="A0A7Y9EQ84"/>
<keyword evidence="3" id="KW-0378">Hydrolase</keyword>
<comment type="caution">
    <text evidence="3">The sequence shown here is derived from an EMBL/GenBank/DDBJ whole genome shotgun (WGS) entry which is preliminary data.</text>
</comment>
<dbReference type="PIRSF" id="PIRSF005962">
    <property type="entry name" value="Pept_M20D_amidohydro"/>
    <property type="match status" value="1"/>
</dbReference>
<accession>A0A7Y9EQ84</accession>
<gene>
    <name evidence="3" type="ORF">BJY14_007943</name>
</gene>
<dbReference type="Gene3D" id="3.40.630.10">
    <property type="entry name" value="Zn peptidases"/>
    <property type="match status" value="1"/>
</dbReference>
<sequence>MIDLIALRRRLHQRPELALHLPETRRLVLESLAPLGLRVVTSEKCSSLAVVVSGAAEGPTVLLRADMDGLPVAERADLGYASSNGNMHACGHDLHMAALAGAVHELYRRRDEFAGDVLAVFQPGEEGAGGAALMIAEGVLRTTGRLPVASYGVHVLSFAESGIFYCREGAVMGATIIFDLEIVGRGGHAARPHTALDPISISALVVQAVQTYVAQNSSPADPVVVTVGSMVAGTAANVIPSSALLKVSLRAASTERAQTAYEKIIEIGSAICCAYGLRMDSEIQVRVGPTVSDRAGAELVRRTATELYGAASYEDLVVPEMISEDFSLFLSETGGAFALVGAAVGDASQPLAANHSPEALFDDAVVDKIASFLAELAIRRLQNVSATNGVTG</sequence>
<feature type="binding site" evidence="1">
    <location>
        <position position="92"/>
    </location>
    <ligand>
        <name>Mn(2+)</name>
        <dbReference type="ChEBI" id="CHEBI:29035"/>
        <label>2</label>
    </ligand>
</feature>
<feature type="binding site" evidence="1">
    <location>
        <position position="355"/>
    </location>
    <ligand>
        <name>Mn(2+)</name>
        <dbReference type="ChEBI" id="CHEBI:29035"/>
        <label>2</label>
    </ligand>
</feature>
<dbReference type="Pfam" id="PF07687">
    <property type="entry name" value="M20_dimer"/>
    <property type="match status" value="1"/>
</dbReference>
<dbReference type="GO" id="GO:0046872">
    <property type="term" value="F:metal ion binding"/>
    <property type="evidence" value="ECO:0007669"/>
    <property type="project" value="UniProtKB-KW"/>
</dbReference>
<evidence type="ECO:0000256" key="1">
    <source>
        <dbReference type="PIRSR" id="PIRSR005962-1"/>
    </source>
</evidence>
<dbReference type="SUPFAM" id="SSF53187">
    <property type="entry name" value="Zn-dependent exopeptidases"/>
    <property type="match status" value="1"/>
</dbReference>
<dbReference type="InterPro" id="IPR017439">
    <property type="entry name" value="Amidohydrolase"/>
</dbReference>
<reference evidence="3 4" key="1">
    <citation type="submission" date="2020-07" db="EMBL/GenBank/DDBJ databases">
        <title>Sequencing the genomes of 1000 actinobacteria strains.</title>
        <authorList>
            <person name="Klenk H.-P."/>
        </authorList>
    </citation>
    <scope>NUCLEOTIDE SEQUENCE [LARGE SCALE GENOMIC DNA]</scope>
    <source>
        <strain evidence="3 4">DSM 40398</strain>
    </source>
</reference>
<keyword evidence="1" id="KW-0479">Metal-binding</keyword>
<dbReference type="InterPro" id="IPR036264">
    <property type="entry name" value="Bact_exopeptidase_dim_dom"/>
</dbReference>
<dbReference type="NCBIfam" id="TIGR01891">
    <property type="entry name" value="amidohydrolases"/>
    <property type="match status" value="1"/>
</dbReference>
<feature type="binding site" evidence="1">
    <location>
        <position position="154"/>
    </location>
    <ligand>
        <name>Mn(2+)</name>
        <dbReference type="ChEBI" id="CHEBI:29035"/>
        <label>2</label>
    </ligand>
</feature>